<comment type="caution">
    <text evidence="2">The sequence shown here is derived from an EMBL/GenBank/DDBJ whole genome shotgun (WGS) entry which is preliminary data.</text>
</comment>
<dbReference type="Pfam" id="PF14111">
    <property type="entry name" value="DUF4283"/>
    <property type="match status" value="1"/>
</dbReference>
<dbReference type="EMBL" id="JACGWK010001619">
    <property type="protein sequence ID" value="KAL0285027.1"/>
    <property type="molecule type" value="Genomic_DNA"/>
</dbReference>
<proteinExistence type="predicted"/>
<name>A0AAW2IRR1_9LAMI</name>
<reference evidence="2" key="2">
    <citation type="journal article" date="2024" name="Plant">
        <title>Genomic evolution and insights into agronomic trait innovations of Sesamum species.</title>
        <authorList>
            <person name="Miao H."/>
            <person name="Wang L."/>
            <person name="Qu L."/>
            <person name="Liu H."/>
            <person name="Sun Y."/>
            <person name="Le M."/>
            <person name="Wang Q."/>
            <person name="Wei S."/>
            <person name="Zheng Y."/>
            <person name="Lin W."/>
            <person name="Duan Y."/>
            <person name="Cao H."/>
            <person name="Xiong S."/>
            <person name="Wang X."/>
            <person name="Wei L."/>
            <person name="Li C."/>
            <person name="Ma Q."/>
            <person name="Ju M."/>
            <person name="Zhao R."/>
            <person name="Li G."/>
            <person name="Mu C."/>
            <person name="Tian Q."/>
            <person name="Mei H."/>
            <person name="Zhang T."/>
            <person name="Gao T."/>
            <person name="Zhang H."/>
        </authorList>
    </citation>
    <scope>NUCLEOTIDE SEQUENCE</scope>
    <source>
        <strain evidence="2">G01</strain>
    </source>
</reference>
<reference evidence="2" key="1">
    <citation type="submission" date="2020-06" db="EMBL/GenBank/DDBJ databases">
        <authorList>
            <person name="Li T."/>
            <person name="Hu X."/>
            <person name="Zhang T."/>
            <person name="Song X."/>
            <person name="Zhang H."/>
            <person name="Dai N."/>
            <person name="Sheng W."/>
            <person name="Hou X."/>
            <person name="Wei L."/>
        </authorList>
    </citation>
    <scope>NUCLEOTIDE SEQUENCE</scope>
    <source>
        <strain evidence="2">G01</strain>
        <tissue evidence="2">Leaf</tissue>
    </source>
</reference>
<sequence length="139" mass="15645">MDSGLNRLHTSLSLTEAEEDGVVIASNLWYSDSETYELYLVGRLLSPKPFHADALKSTLLLAFNPVRGMDFKILEGNRFLLKFSHIVDRNRVLDRCPWSFEKNLLVLSAVGLNENPTDVDLDSTAFHIHVQGLPLSKMS</sequence>
<organism evidence="2">
    <name type="scientific">Sesamum angustifolium</name>
    <dbReference type="NCBI Taxonomy" id="2727405"/>
    <lineage>
        <taxon>Eukaryota</taxon>
        <taxon>Viridiplantae</taxon>
        <taxon>Streptophyta</taxon>
        <taxon>Embryophyta</taxon>
        <taxon>Tracheophyta</taxon>
        <taxon>Spermatophyta</taxon>
        <taxon>Magnoliopsida</taxon>
        <taxon>eudicotyledons</taxon>
        <taxon>Gunneridae</taxon>
        <taxon>Pentapetalae</taxon>
        <taxon>asterids</taxon>
        <taxon>lamiids</taxon>
        <taxon>Lamiales</taxon>
        <taxon>Pedaliaceae</taxon>
        <taxon>Sesamum</taxon>
    </lineage>
</organism>
<protein>
    <recommendedName>
        <fullName evidence="1">DUF4283 domain-containing protein</fullName>
    </recommendedName>
</protein>
<dbReference type="AlphaFoldDB" id="A0AAW2IRR1"/>
<accession>A0AAW2IRR1</accession>
<dbReference type="InterPro" id="IPR025558">
    <property type="entry name" value="DUF4283"/>
</dbReference>
<evidence type="ECO:0000313" key="2">
    <source>
        <dbReference type="EMBL" id="KAL0285027.1"/>
    </source>
</evidence>
<evidence type="ECO:0000259" key="1">
    <source>
        <dbReference type="Pfam" id="PF14111"/>
    </source>
</evidence>
<feature type="domain" description="DUF4283" evidence="1">
    <location>
        <begin position="34"/>
        <end position="108"/>
    </location>
</feature>
<gene>
    <name evidence="2" type="ORF">Sangu_2797200</name>
</gene>